<comment type="cofactor">
    <cofactor evidence="11">
        <name>Zn(2+)</name>
        <dbReference type="ChEBI" id="CHEBI:29105"/>
    </cofactor>
    <text evidence="11">Binds 1 zinc ion per subunit.</text>
</comment>
<keyword evidence="10 11" id="KW-0368">Histidine biosynthesis</keyword>
<evidence type="ECO:0000259" key="12">
    <source>
        <dbReference type="Pfam" id="PF01502"/>
    </source>
</evidence>
<dbReference type="OrthoDB" id="9795769at2"/>
<dbReference type="PANTHER" id="PTHR42945">
    <property type="entry name" value="HISTIDINE BIOSYNTHESIS BIFUNCTIONAL PROTEIN"/>
    <property type="match status" value="1"/>
</dbReference>
<comment type="catalytic activity">
    <reaction evidence="1 11">
        <text>1-(5-phospho-beta-D-ribosyl)-5'-AMP + H2O = 1-(5-phospho-beta-D-ribosyl)-5-[(5-phospho-beta-D-ribosylamino)methylideneamino]imidazole-4-carboxamide</text>
        <dbReference type="Rhea" id="RHEA:20049"/>
        <dbReference type="ChEBI" id="CHEBI:15377"/>
        <dbReference type="ChEBI" id="CHEBI:58435"/>
        <dbReference type="ChEBI" id="CHEBI:59457"/>
        <dbReference type="EC" id="3.5.4.19"/>
    </reaction>
</comment>
<feature type="binding site" evidence="11">
    <location>
        <position position="96"/>
    </location>
    <ligand>
        <name>Mg(2+)</name>
        <dbReference type="ChEBI" id="CHEBI:18420"/>
    </ligand>
</feature>
<comment type="cofactor">
    <cofactor evidence="11">
        <name>Mg(2+)</name>
        <dbReference type="ChEBI" id="CHEBI:18420"/>
    </cofactor>
    <text evidence="11">Binds 1 Mg(2+) ion per subunit.</text>
</comment>
<comment type="pathway">
    <text evidence="3 11">Amino-acid biosynthesis; L-histidine biosynthesis; L-histidine from 5-phospho-alpha-D-ribose 1-diphosphate: step 3/9.</text>
</comment>
<organism evidence="13 14">
    <name type="scientific">Phyllobacterium salinisoli</name>
    <dbReference type="NCBI Taxonomy" id="1899321"/>
    <lineage>
        <taxon>Bacteria</taxon>
        <taxon>Pseudomonadati</taxon>
        <taxon>Pseudomonadota</taxon>
        <taxon>Alphaproteobacteria</taxon>
        <taxon>Hyphomicrobiales</taxon>
        <taxon>Phyllobacteriaceae</taxon>
        <taxon>Phyllobacterium</taxon>
    </lineage>
</organism>
<dbReference type="GO" id="GO:0004636">
    <property type="term" value="F:phosphoribosyl-ATP diphosphatase activity"/>
    <property type="evidence" value="ECO:0007669"/>
    <property type="project" value="UniProtKB-EC"/>
</dbReference>
<feature type="binding site" evidence="11">
    <location>
        <position position="118"/>
    </location>
    <ligand>
        <name>Zn(2+)</name>
        <dbReference type="ChEBI" id="CHEBI:29105"/>
        <note>ligand shared between dimeric partners</note>
    </ligand>
</feature>
<dbReference type="UniPathway" id="UPA00031">
    <property type="reaction ID" value="UER00008"/>
</dbReference>
<dbReference type="NCBIfam" id="NF000768">
    <property type="entry name" value="PRK00051.1"/>
    <property type="match status" value="1"/>
</dbReference>
<keyword evidence="7 11" id="KW-0963">Cytoplasm</keyword>
<evidence type="ECO:0000256" key="2">
    <source>
        <dbReference type="ARBA" id="ARBA00001460"/>
    </source>
</evidence>
<dbReference type="GO" id="GO:0000287">
    <property type="term" value="F:magnesium ion binding"/>
    <property type="evidence" value="ECO:0007669"/>
    <property type="project" value="UniProtKB-UniRule"/>
</dbReference>
<name>A0A368K7L7_9HYPH</name>
<comment type="subunit">
    <text evidence="11">Homodimer.</text>
</comment>
<evidence type="ECO:0000256" key="1">
    <source>
        <dbReference type="ARBA" id="ARBA00000024"/>
    </source>
</evidence>
<dbReference type="InterPro" id="IPR026660">
    <property type="entry name" value="PRA-CH"/>
</dbReference>
<protein>
    <recommendedName>
        <fullName evidence="11">Phosphoribosyl-AMP cyclohydrolase</fullName>
        <shortName evidence="11">PRA-CH</shortName>
        <ecNumber evidence="11">3.5.4.19</ecNumber>
    </recommendedName>
</protein>
<comment type="function">
    <text evidence="11">Catalyzes the hydrolysis of the adenine ring of phosphoribosyl-AMP.</text>
</comment>
<feature type="binding site" evidence="11">
    <location>
        <position position="94"/>
    </location>
    <ligand>
        <name>Mg(2+)</name>
        <dbReference type="ChEBI" id="CHEBI:18420"/>
    </ligand>
</feature>
<evidence type="ECO:0000256" key="4">
    <source>
        <dbReference type="ARBA" id="ARBA00005204"/>
    </source>
</evidence>
<dbReference type="InterPro" id="IPR002496">
    <property type="entry name" value="PRib_AMP_CycHydrolase_dom"/>
</dbReference>
<dbReference type="PANTHER" id="PTHR42945:SF1">
    <property type="entry name" value="HISTIDINE BIOSYNTHESIS BIFUNCTIONAL PROTEIN HIS7"/>
    <property type="match status" value="1"/>
</dbReference>
<proteinExistence type="inferred from homology"/>
<keyword evidence="11" id="KW-0862">Zinc</keyword>
<dbReference type="GO" id="GO:0000105">
    <property type="term" value="P:L-histidine biosynthetic process"/>
    <property type="evidence" value="ECO:0007669"/>
    <property type="project" value="UniProtKB-UniRule"/>
</dbReference>
<dbReference type="EC" id="3.5.4.19" evidence="11"/>
<comment type="catalytic activity">
    <reaction evidence="2">
        <text>1-(5-phospho-beta-D-ribosyl)-ATP + H2O = 1-(5-phospho-beta-D-ribosyl)-5'-AMP + diphosphate + H(+)</text>
        <dbReference type="Rhea" id="RHEA:22828"/>
        <dbReference type="ChEBI" id="CHEBI:15377"/>
        <dbReference type="ChEBI" id="CHEBI:15378"/>
        <dbReference type="ChEBI" id="CHEBI:33019"/>
        <dbReference type="ChEBI" id="CHEBI:59457"/>
        <dbReference type="ChEBI" id="CHEBI:73183"/>
        <dbReference type="EC" id="3.6.1.31"/>
    </reaction>
</comment>
<dbReference type="GO" id="GO:0004635">
    <property type="term" value="F:phosphoribosyl-AMP cyclohydrolase activity"/>
    <property type="evidence" value="ECO:0007669"/>
    <property type="project" value="UniProtKB-UniRule"/>
</dbReference>
<dbReference type="Gene3D" id="3.10.20.810">
    <property type="entry name" value="Phosphoribosyl-AMP cyclohydrolase"/>
    <property type="match status" value="1"/>
</dbReference>
<keyword evidence="11" id="KW-0460">Magnesium</keyword>
<gene>
    <name evidence="11" type="primary">hisI</name>
    <name evidence="13" type="ORF">DUT91_08820</name>
</gene>
<comment type="similarity">
    <text evidence="11">Belongs to the PRA-CH family.</text>
</comment>
<dbReference type="GO" id="GO:0005737">
    <property type="term" value="C:cytoplasm"/>
    <property type="evidence" value="ECO:0007669"/>
    <property type="project" value="UniProtKB-SubCell"/>
</dbReference>
<feature type="binding site" evidence="11">
    <location>
        <position position="92"/>
    </location>
    <ligand>
        <name>Mg(2+)</name>
        <dbReference type="ChEBI" id="CHEBI:18420"/>
    </ligand>
</feature>
<feature type="binding site" evidence="11">
    <location>
        <position position="93"/>
    </location>
    <ligand>
        <name>Zn(2+)</name>
        <dbReference type="ChEBI" id="CHEBI:29105"/>
        <note>ligand shared between dimeric partners</note>
    </ligand>
</feature>
<sequence length="151" mass="16547">MTSPFPQPYASKAENEEGAIFAPRFDASGLVTAVVTDASDGELLMVAHMNAHALRLTLETGIAHYWSRSRGELWKKGETSGNLQTVVEIRTDCDQDAVWLKVNVAGHGATCHTGRRSCFYRVVSLENGQAVLLKDKQEPHVHLSSADQKIV</sequence>
<feature type="domain" description="Phosphoribosyl-AMP cyclohydrolase" evidence="12">
    <location>
        <begin position="45"/>
        <end position="120"/>
    </location>
</feature>
<evidence type="ECO:0000256" key="10">
    <source>
        <dbReference type="ARBA" id="ARBA00023102"/>
    </source>
</evidence>
<keyword evidence="9 11" id="KW-0378">Hydrolase</keyword>
<dbReference type="Pfam" id="PF01502">
    <property type="entry name" value="PRA-CH"/>
    <property type="match status" value="1"/>
</dbReference>
<comment type="similarity">
    <text evidence="5">In the C-terminal section; belongs to the PRA-PH family.</text>
</comment>
<evidence type="ECO:0000256" key="5">
    <source>
        <dbReference type="ARBA" id="ARBA00007731"/>
    </source>
</evidence>
<feature type="binding site" evidence="11">
    <location>
        <position position="111"/>
    </location>
    <ligand>
        <name>Zn(2+)</name>
        <dbReference type="ChEBI" id="CHEBI:29105"/>
        <note>ligand shared between dimeric partners</note>
    </ligand>
</feature>
<comment type="subcellular location">
    <subcellularLocation>
        <location evidence="11">Cytoplasm</location>
    </subcellularLocation>
</comment>
<dbReference type="RefSeq" id="WP_114439991.1">
    <property type="nucleotide sequence ID" value="NZ_QOZG01000003.1"/>
</dbReference>
<dbReference type="SUPFAM" id="SSF141734">
    <property type="entry name" value="HisI-like"/>
    <property type="match status" value="1"/>
</dbReference>
<keyword evidence="8 11" id="KW-0028">Amino-acid biosynthesis</keyword>
<evidence type="ECO:0000313" key="14">
    <source>
        <dbReference type="Proteomes" id="UP000253420"/>
    </source>
</evidence>
<dbReference type="AlphaFoldDB" id="A0A368K7L7"/>
<evidence type="ECO:0000256" key="11">
    <source>
        <dbReference type="HAMAP-Rule" id="MF_01021"/>
    </source>
</evidence>
<evidence type="ECO:0000256" key="8">
    <source>
        <dbReference type="ARBA" id="ARBA00022605"/>
    </source>
</evidence>
<dbReference type="InterPro" id="IPR038019">
    <property type="entry name" value="PRib_AMP_CycHydrolase_sf"/>
</dbReference>
<comment type="caution">
    <text evidence="13">The sequence shown here is derived from an EMBL/GenBank/DDBJ whole genome shotgun (WGS) entry which is preliminary data.</text>
</comment>
<keyword evidence="14" id="KW-1185">Reference proteome</keyword>
<evidence type="ECO:0000256" key="3">
    <source>
        <dbReference type="ARBA" id="ARBA00005169"/>
    </source>
</evidence>
<dbReference type="EMBL" id="QOZG01000003">
    <property type="protein sequence ID" value="RCS24372.1"/>
    <property type="molecule type" value="Genomic_DNA"/>
</dbReference>
<dbReference type="Proteomes" id="UP000253420">
    <property type="component" value="Unassembled WGS sequence"/>
</dbReference>
<reference evidence="13 14" key="1">
    <citation type="submission" date="2018-07" db="EMBL/GenBank/DDBJ databases">
        <title>The draft genome of Phyllobacterium salinisoli.</title>
        <authorList>
            <person name="Liu L."/>
            <person name="Li L."/>
            <person name="Zhang X."/>
            <person name="Liang L."/>
        </authorList>
    </citation>
    <scope>NUCLEOTIDE SEQUENCE [LARGE SCALE GENOMIC DNA]</scope>
    <source>
        <strain evidence="13 14">LLAN61</strain>
    </source>
</reference>
<comment type="similarity">
    <text evidence="6">In the N-terminal section; belongs to the PRA-CH family.</text>
</comment>
<accession>A0A368K7L7</accession>
<dbReference type="HAMAP" id="MF_01021">
    <property type="entry name" value="HisI"/>
    <property type="match status" value="1"/>
</dbReference>
<evidence type="ECO:0000256" key="9">
    <source>
        <dbReference type="ARBA" id="ARBA00022801"/>
    </source>
</evidence>
<dbReference type="GO" id="GO:0008270">
    <property type="term" value="F:zinc ion binding"/>
    <property type="evidence" value="ECO:0007669"/>
    <property type="project" value="UniProtKB-UniRule"/>
</dbReference>
<keyword evidence="11" id="KW-0479">Metal-binding</keyword>
<comment type="pathway">
    <text evidence="4">Amino-acid biosynthesis; L-histidine biosynthesis; L-histidine from 5-phospho-alpha-D-ribose 1-diphosphate: step 2/9.</text>
</comment>
<evidence type="ECO:0000256" key="6">
    <source>
        <dbReference type="ARBA" id="ARBA00008299"/>
    </source>
</evidence>
<evidence type="ECO:0000313" key="13">
    <source>
        <dbReference type="EMBL" id="RCS24372.1"/>
    </source>
</evidence>
<dbReference type="FunFam" id="3.10.20.810:FF:000001">
    <property type="entry name" value="Histidine biosynthesis bifunctional protein HisIE"/>
    <property type="match status" value="1"/>
</dbReference>
<evidence type="ECO:0000256" key="7">
    <source>
        <dbReference type="ARBA" id="ARBA00022490"/>
    </source>
</evidence>